<feature type="domain" description="Bacterial bifunctional deaminase-reductase C-terminal" evidence="10">
    <location>
        <begin position="4"/>
        <end position="219"/>
    </location>
</feature>
<dbReference type="PANTHER" id="PTHR38011">
    <property type="entry name" value="DIHYDROFOLATE REDUCTASE FAMILY PROTEIN (AFU_ORTHOLOGUE AFUA_8G06820)"/>
    <property type="match status" value="1"/>
</dbReference>
<dbReference type="EMBL" id="CP009526">
    <property type="protein sequence ID" value="AKB49767.1"/>
    <property type="molecule type" value="Genomic_DNA"/>
</dbReference>
<dbReference type="SUPFAM" id="SSF53597">
    <property type="entry name" value="Dihydrofolate reductase-like"/>
    <property type="match status" value="1"/>
</dbReference>
<keyword evidence="4" id="KW-0686">Riboflavin biosynthesis</keyword>
<dbReference type="InterPro" id="IPR050765">
    <property type="entry name" value="Riboflavin_Biosynth_HTPR"/>
</dbReference>
<dbReference type="PATRIC" id="fig|1434109.4.peg.619"/>
<keyword evidence="6 11" id="KW-0560">Oxidoreductase</keyword>
<dbReference type="AlphaFoldDB" id="A0A0E3QJU2"/>
<dbReference type="HOGENOM" id="CLU_036590_4_1_2"/>
<keyword evidence="5" id="KW-0521">NADP</keyword>
<dbReference type="InterPro" id="IPR011549">
    <property type="entry name" value="RibD_C"/>
</dbReference>
<evidence type="ECO:0000256" key="6">
    <source>
        <dbReference type="ARBA" id="ARBA00023002"/>
    </source>
</evidence>
<comment type="catalytic activity">
    <reaction evidence="8">
        <text>2,5-diamino-6-(1-D-ribitylamino)pyrimidin-4(3H)-one 5'-phosphate + NADP(+) = 2,5-diamino-6-(1-D-ribosylamino)pyrimidin-4(3H)-one 5'-phosphate + NADPH + H(+)</text>
        <dbReference type="Rhea" id="RHEA:27278"/>
        <dbReference type="ChEBI" id="CHEBI:15378"/>
        <dbReference type="ChEBI" id="CHEBI:57783"/>
        <dbReference type="ChEBI" id="CHEBI:58349"/>
        <dbReference type="ChEBI" id="CHEBI:58890"/>
        <dbReference type="ChEBI" id="CHEBI:59545"/>
        <dbReference type="EC" id="1.1.1.302"/>
    </reaction>
</comment>
<evidence type="ECO:0000256" key="4">
    <source>
        <dbReference type="ARBA" id="ARBA00022619"/>
    </source>
</evidence>
<dbReference type="GO" id="GO:0009231">
    <property type="term" value="P:riboflavin biosynthetic process"/>
    <property type="evidence" value="ECO:0007669"/>
    <property type="project" value="UniProtKB-UniPathway"/>
</dbReference>
<evidence type="ECO:0000256" key="5">
    <source>
        <dbReference type="ARBA" id="ARBA00022857"/>
    </source>
</evidence>
<dbReference type="GeneID" id="24821926"/>
<evidence type="ECO:0000256" key="3">
    <source>
        <dbReference type="ARBA" id="ARBA00011738"/>
    </source>
</evidence>
<dbReference type="GO" id="GO:0008703">
    <property type="term" value="F:5-amino-6-(5-phosphoribosylamino)uracil reductase activity"/>
    <property type="evidence" value="ECO:0007669"/>
    <property type="project" value="InterPro"/>
</dbReference>
<comment type="subunit">
    <text evidence="3">Homodimer.</text>
</comment>
<dbReference type="EC" id="1.1.1.302" evidence="9"/>
<dbReference type="Gene3D" id="3.40.430.10">
    <property type="entry name" value="Dihydrofolate Reductase, subunit A"/>
    <property type="match status" value="1"/>
</dbReference>
<dbReference type="RefSeq" id="WP_011305523.1">
    <property type="nucleotide sequence ID" value="NZ_CP009526.1"/>
</dbReference>
<organism evidence="11 12">
    <name type="scientific">Methanosarcina barkeri str. Wiesmoor</name>
    <dbReference type="NCBI Taxonomy" id="1434109"/>
    <lineage>
        <taxon>Archaea</taxon>
        <taxon>Methanobacteriati</taxon>
        <taxon>Methanobacteriota</taxon>
        <taxon>Stenosarchaea group</taxon>
        <taxon>Methanomicrobia</taxon>
        <taxon>Methanosarcinales</taxon>
        <taxon>Methanosarcinaceae</taxon>
        <taxon>Methanosarcina</taxon>
    </lineage>
</organism>
<dbReference type="Proteomes" id="UP000033038">
    <property type="component" value="Chromosome"/>
</dbReference>
<dbReference type="NCBIfam" id="TIGR00227">
    <property type="entry name" value="ribD_Cterm"/>
    <property type="match status" value="1"/>
</dbReference>
<name>A0A0E3QJU2_METBA</name>
<dbReference type="NCBIfam" id="TIGR01508">
    <property type="entry name" value="rib_reduct_arch"/>
    <property type="match status" value="1"/>
</dbReference>
<accession>A0A0E3QJU2</accession>
<gene>
    <name evidence="11" type="ORF">MSBRW_0514</name>
</gene>
<dbReference type="UniPathway" id="UPA00275"/>
<protein>
    <recommendedName>
        <fullName evidence="9">2,5-diamino-6-(ribosylamino)-4(3H)-pyrimidinone 5'-phosphate reductase</fullName>
        <ecNumber evidence="9">1.1.1.302</ecNumber>
    </recommendedName>
</protein>
<sequence length="232" mass="25068">MDKPFVFINSAMSADGKLSTKERKQVRISGKLDFERVDELRAQADAVMVGIGTVLSDDPSLTVKSPKRKAARKAAGKNENPVRIIVDSSARTPLDADIFKKGDGLRIIAVSTSAPAEKIEKLEKKALVIKAGTEKVDLQELVRVLKKMGINILMVEGGATLNWGMLSAGLVDEIYTFVGNFIIGGATAPTFTDGKGFSEAELLELELSSAETIEEGILLKWKVKGKTNYIVS</sequence>
<evidence type="ECO:0000313" key="12">
    <source>
        <dbReference type="Proteomes" id="UP000033038"/>
    </source>
</evidence>
<dbReference type="PANTHER" id="PTHR38011:SF7">
    <property type="entry name" value="2,5-DIAMINO-6-RIBOSYLAMINO-4(3H)-PYRIMIDINONE 5'-PHOSPHATE REDUCTASE"/>
    <property type="match status" value="1"/>
</dbReference>
<dbReference type="InterPro" id="IPR002734">
    <property type="entry name" value="RibDG_C"/>
</dbReference>
<dbReference type="KEGG" id="mbw:MSBRW_0514"/>
<dbReference type="Pfam" id="PF01872">
    <property type="entry name" value="RibD_C"/>
    <property type="match status" value="1"/>
</dbReference>
<comment type="catalytic activity">
    <reaction evidence="7">
        <text>2,5-diamino-6-(1-D-ribitylamino)pyrimidin-4(3H)-one 5'-phosphate + NAD(+) = 2,5-diamino-6-(1-D-ribosylamino)pyrimidin-4(3H)-one 5'-phosphate + NADH + H(+)</text>
        <dbReference type="Rhea" id="RHEA:27274"/>
        <dbReference type="ChEBI" id="CHEBI:15378"/>
        <dbReference type="ChEBI" id="CHEBI:57540"/>
        <dbReference type="ChEBI" id="CHEBI:57945"/>
        <dbReference type="ChEBI" id="CHEBI:58890"/>
        <dbReference type="ChEBI" id="CHEBI:59545"/>
        <dbReference type="EC" id="1.1.1.302"/>
    </reaction>
</comment>
<evidence type="ECO:0000256" key="8">
    <source>
        <dbReference type="ARBA" id="ARBA00049020"/>
    </source>
</evidence>
<comment type="similarity">
    <text evidence="2">Belongs to the HTP reductase family.</text>
</comment>
<dbReference type="InterPro" id="IPR006401">
    <property type="entry name" value="Rib_reduct_arc"/>
</dbReference>
<proteinExistence type="inferred from homology"/>
<evidence type="ECO:0000256" key="2">
    <source>
        <dbReference type="ARBA" id="ARBA00009723"/>
    </source>
</evidence>
<evidence type="ECO:0000259" key="10">
    <source>
        <dbReference type="Pfam" id="PF01872"/>
    </source>
</evidence>
<reference evidence="11 12" key="1">
    <citation type="submission" date="2014-07" db="EMBL/GenBank/DDBJ databases">
        <title>Methanogenic archaea and the global carbon cycle.</title>
        <authorList>
            <person name="Henriksen J.R."/>
            <person name="Luke J."/>
            <person name="Reinhart S."/>
            <person name="Benedict M.N."/>
            <person name="Youngblut N.D."/>
            <person name="Metcalf M.E."/>
            <person name="Whitaker R.J."/>
            <person name="Metcalf W.W."/>
        </authorList>
    </citation>
    <scope>NUCLEOTIDE SEQUENCE [LARGE SCALE GENOMIC DNA]</scope>
    <source>
        <strain evidence="11 12">Wiesmoor</strain>
    </source>
</reference>
<evidence type="ECO:0000313" key="11">
    <source>
        <dbReference type="EMBL" id="AKB49767.1"/>
    </source>
</evidence>
<dbReference type="GO" id="GO:0050661">
    <property type="term" value="F:NADP binding"/>
    <property type="evidence" value="ECO:0007669"/>
    <property type="project" value="InterPro"/>
</dbReference>
<dbReference type="InterPro" id="IPR024072">
    <property type="entry name" value="DHFR-like_dom_sf"/>
</dbReference>
<evidence type="ECO:0000256" key="7">
    <source>
        <dbReference type="ARBA" id="ARBA00047550"/>
    </source>
</evidence>
<evidence type="ECO:0000256" key="1">
    <source>
        <dbReference type="ARBA" id="ARBA00005104"/>
    </source>
</evidence>
<comment type="pathway">
    <text evidence="1">Cofactor biosynthesis; riboflavin biosynthesis.</text>
</comment>
<evidence type="ECO:0000256" key="9">
    <source>
        <dbReference type="NCBIfam" id="TIGR01508"/>
    </source>
</evidence>